<dbReference type="CDD" id="cd03205">
    <property type="entry name" value="GST_C_6"/>
    <property type="match status" value="1"/>
</dbReference>
<dbReference type="OrthoDB" id="9795329at2"/>
<dbReference type="InterPro" id="IPR036282">
    <property type="entry name" value="Glutathione-S-Trfase_C_sf"/>
</dbReference>
<evidence type="ECO:0000313" key="2">
    <source>
        <dbReference type="EMBL" id="BAQ46337.1"/>
    </source>
</evidence>
<dbReference type="KEGG" id="maqu:Maq22A_c15990"/>
<dbReference type="Gene3D" id="3.40.30.10">
    <property type="entry name" value="Glutaredoxin"/>
    <property type="match status" value="1"/>
</dbReference>
<dbReference type="SUPFAM" id="SSF52833">
    <property type="entry name" value="Thioredoxin-like"/>
    <property type="match status" value="1"/>
</dbReference>
<dbReference type="PATRIC" id="fig|270351.10.peg.3076"/>
<evidence type="ECO:0000259" key="1">
    <source>
        <dbReference type="PROSITE" id="PS50404"/>
    </source>
</evidence>
<dbReference type="InterPro" id="IPR004045">
    <property type="entry name" value="Glutathione_S-Trfase_N"/>
</dbReference>
<dbReference type="InterPro" id="IPR036249">
    <property type="entry name" value="Thioredoxin-like_sf"/>
</dbReference>
<dbReference type="CDD" id="cd03049">
    <property type="entry name" value="GST_N_3"/>
    <property type="match status" value="1"/>
</dbReference>
<dbReference type="Pfam" id="PF13409">
    <property type="entry name" value="GST_N_2"/>
    <property type="match status" value="1"/>
</dbReference>
<proteinExistence type="predicted"/>
<name>A0A0C6FH39_9HYPH</name>
<organism evidence="2 3">
    <name type="scientific">Methylobacterium aquaticum</name>
    <dbReference type="NCBI Taxonomy" id="270351"/>
    <lineage>
        <taxon>Bacteria</taxon>
        <taxon>Pseudomonadati</taxon>
        <taxon>Pseudomonadota</taxon>
        <taxon>Alphaproteobacteria</taxon>
        <taxon>Hyphomicrobiales</taxon>
        <taxon>Methylobacteriaceae</taxon>
        <taxon>Methylobacterium</taxon>
    </lineage>
</organism>
<dbReference type="Proteomes" id="UP000061432">
    <property type="component" value="Chromosome"/>
</dbReference>
<sequence length="201" mass="21655">MKLFYAKASPFVRKVLVAAHELGLADRIELLPAAAHPINRDATIRAENPLGQVPTLILDDGTALADSRVICEYLDHLGQGGLFPAAGPARWAALTAQSTGDGLLDAALLCVYETRVRQEGERSAGWVTGQREKIGDALARIDAAAGEFGERVDIATITYGCALGYLDLRLPDLGWRKRAPAAAAWYARFGERPSMQATRPD</sequence>
<reference evidence="3" key="2">
    <citation type="submission" date="2015-01" db="EMBL/GenBank/DDBJ databases">
        <title>Complete genome sequence of Methylobacterium aquaticum strain 22A.</title>
        <authorList>
            <person name="Tani A."/>
            <person name="Ogura Y."/>
            <person name="Hayashi T."/>
        </authorList>
    </citation>
    <scope>NUCLEOTIDE SEQUENCE [LARGE SCALE GENOMIC DNA]</scope>
    <source>
        <strain evidence="3">MA-22A</strain>
    </source>
</reference>
<reference evidence="2 3" key="1">
    <citation type="journal article" date="2015" name="Genome Announc.">
        <title>Complete Genome Sequence of Methylobacterium aquaticum Strain 22A, Isolated from Racomitrium japonicum Moss.</title>
        <authorList>
            <person name="Tani A."/>
            <person name="Ogura Y."/>
            <person name="Hayashi T."/>
            <person name="Kimbara K."/>
        </authorList>
    </citation>
    <scope>NUCLEOTIDE SEQUENCE [LARGE SCALE GENOMIC DNA]</scope>
    <source>
        <strain evidence="2 3">MA-22A</strain>
    </source>
</reference>
<dbReference type="AlphaFoldDB" id="A0A0C6FH39"/>
<dbReference type="InterPro" id="IPR050983">
    <property type="entry name" value="GST_Omega/HSP26"/>
</dbReference>
<evidence type="ECO:0000313" key="3">
    <source>
        <dbReference type="Proteomes" id="UP000061432"/>
    </source>
</evidence>
<accession>A0A0C6FH39</accession>
<dbReference type="Gene3D" id="1.20.1050.10">
    <property type="match status" value="1"/>
</dbReference>
<dbReference type="EMBL" id="AP014704">
    <property type="protein sequence ID" value="BAQ46337.1"/>
    <property type="molecule type" value="Genomic_DNA"/>
</dbReference>
<dbReference type="PANTHER" id="PTHR43968">
    <property type="match status" value="1"/>
</dbReference>
<dbReference type="STRING" id="270351.Maq22A_c15990"/>
<gene>
    <name evidence="2" type="primary">gst</name>
    <name evidence="2" type="ORF">Maq22A_c15990</name>
</gene>
<protein>
    <submittedName>
        <fullName evidence="2">Glutathione S-transferase</fullName>
    </submittedName>
</protein>
<dbReference type="PANTHER" id="PTHR43968:SF6">
    <property type="entry name" value="GLUTATHIONE S-TRANSFERASE OMEGA"/>
    <property type="match status" value="1"/>
</dbReference>
<dbReference type="PROSITE" id="PS50404">
    <property type="entry name" value="GST_NTER"/>
    <property type="match status" value="1"/>
</dbReference>
<feature type="domain" description="GST N-terminal" evidence="1">
    <location>
        <begin position="1"/>
        <end position="82"/>
    </location>
</feature>
<dbReference type="RefSeq" id="WP_060847483.1">
    <property type="nucleotide sequence ID" value="NZ_AP014704.1"/>
</dbReference>
<dbReference type="GO" id="GO:0005737">
    <property type="term" value="C:cytoplasm"/>
    <property type="evidence" value="ECO:0007669"/>
    <property type="project" value="TreeGrafter"/>
</dbReference>
<dbReference type="GO" id="GO:0016740">
    <property type="term" value="F:transferase activity"/>
    <property type="evidence" value="ECO:0007669"/>
    <property type="project" value="UniProtKB-KW"/>
</dbReference>
<dbReference type="SUPFAM" id="SSF47616">
    <property type="entry name" value="GST C-terminal domain-like"/>
    <property type="match status" value="1"/>
</dbReference>
<dbReference type="Pfam" id="PF13410">
    <property type="entry name" value="GST_C_2"/>
    <property type="match status" value="1"/>
</dbReference>
<keyword evidence="2" id="KW-0808">Transferase</keyword>